<dbReference type="Proteomes" id="UP000041314">
    <property type="component" value="Unassembled WGS sequence"/>
</dbReference>
<accession>A0A655CH18</accession>
<organism evidence="1 2">
    <name type="scientific">Salmonella enterica subsp. enterica serovar Bovismorbificans</name>
    <dbReference type="NCBI Taxonomy" id="58097"/>
    <lineage>
        <taxon>Bacteria</taxon>
        <taxon>Pseudomonadati</taxon>
        <taxon>Pseudomonadota</taxon>
        <taxon>Gammaproteobacteria</taxon>
        <taxon>Enterobacterales</taxon>
        <taxon>Enterobacteriaceae</taxon>
        <taxon>Salmonella</taxon>
    </lineage>
</organism>
<dbReference type="EMBL" id="CQPA01000012">
    <property type="protein sequence ID" value="CNU12163.1"/>
    <property type="molecule type" value="Genomic_DNA"/>
</dbReference>
<gene>
    <name evidence="1" type="ORF">ERS008198_01958</name>
</gene>
<reference evidence="1 2" key="1">
    <citation type="submission" date="2015-03" db="EMBL/GenBank/DDBJ databases">
        <authorList>
            <consortium name="Pathogen Informatics"/>
        </authorList>
    </citation>
    <scope>NUCLEOTIDE SEQUENCE [LARGE SCALE GENOMIC DNA]</scope>
    <source>
        <strain evidence="1 2">A1104</strain>
    </source>
</reference>
<sequence>MFHAVVTGLIHYDLLHRFKRVKVKLLWHQSKLSLGVNHVFFQVVTKNVNAPGRFINQ</sequence>
<evidence type="ECO:0000313" key="1">
    <source>
        <dbReference type="EMBL" id="CNU12163.1"/>
    </source>
</evidence>
<dbReference type="AlphaFoldDB" id="A0A655CH18"/>
<name>A0A655CH18_SALET</name>
<evidence type="ECO:0000313" key="2">
    <source>
        <dbReference type="Proteomes" id="UP000041314"/>
    </source>
</evidence>
<proteinExistence type="predicted"/>
<protein>
    <submittedName>
        <fullName evidence="1">Uncharacterized protein</fullName>
    </submittedName>
</protein>